<dbReference type="Pfam" id="PF02615">
    <property type="entry name" value="Ldh_2"/>
    <property type="match status" value="1"/>
</dbReference>
<protein>
    <recommendedName>
        <fullName evidence="5">Malate/L-lactate dehydrogenase</fullName>
    </recommendedName>
</protein>
<organism evidence="3 4">
    <name type="scientific">Caenorhabditis angaria</name>
    <dbReference type="NCBI Taxonomy" id="860376"/>
    <lineage>
        <taxon>Eukaryota</taxon>
        <taxon>Metazoa</taxon>
        <taxon>Ecdysozoa</taxon>
        <taxon>Nematoda</taxon>
        <taxon>Chromadorea</taxon>
        <taxon>Rhabditida</taxon>
        <taxon>Rhabditina</taxon>
        <taxon>Rhabditomorpha</taxon>
        <taxon>Rhabditoidea</taxon>
        <taxon>Rhabditidae</taxon>
        <taxon>Peloderinae</taxon>
        <taxon>Caenorhabditis</taxon>
    </lineage>
</organism>
<gene>
    <name evidence="3" type="ORF">CAMP_LOCUS4427</name>
</gene>
<dbReference type="Proteomes" id="UP001152747">
    <property type="component" value="Unassembled WGS sequence"/>
</dbReference>
<sequence>MKCFNIESQKHILYIAPNTPTQPIPSILNNVELANRKGNEVPLSWGVGAGGKETRDPKEIQNGGGLLPLGGTEISGGYKGYGLNVMIEVFCGILGGAHWGPNVRKWMNTTEEADLGQCFIAIDPDAFAPGFQGRLQEFMDTLRNLPTTDESKSVEVAGDMERRHEELVKQVGGIPYHPNQITFINDLAKDLGIKPAQTL</sequence>
<dbReference type="InterPro" id="IPR003767">
    <property type="entry name" value="Malate/L-lactate_DH-like"/>
</dbReference>
<evidence type="ECO:0000256" key="1">
    <source>
        <dbReference type="ARBA" id="ARBA00006056"/>
    </source>
</evidence>
<proteinExistence type="inferred from homology"/>
<dbReference type="OrthoDB" id="7881616at2759"/>
<name>A0A9P1MYV7_9PELO</name>
<dbReference type="SUPFAM" id="SSF89733">
    <property type="entry name" value="L-sulfolactate dehydrogenase-like"/>
    <property type="match status" value="1"/>
</dbReference>
<dbReference type="EMBL" id="CANHGI010000002">
    <property type="protein sequence ID" value="CAI5441790.1"/>
    <property type="molecule type" value="Genomic_DNA"/>
</dbReference>
<keyword evidence="4" id="KW-1185">Reference proteome</keyword>
<comment type="similarity">
    <text evidence="1">Belongs to the LDH2/MDH2 oxidoreductase family.</text>
</comment>
<evidence type="ECO:0008006" key="5">
    <source>
        <dbReference type="Google" id="ProtNLM"/>
    </source>
</evidence>
<keyword evidence="2" id="KW-0560">Oxidoreductase</keyword>
<dbReference type="InterPro" id="IPR043143">
    <property type="entry name" value="Mal/L-sulf/L-lact_DH-like_NADP"/>
</dbReference>
<reference evidence="3" key="1">
    <citation type="submission" date="2022-11" db="EMBL/GenBank/DDBJ databases">
        <authorList>
            <person name="Kikuchi T."/>
        </authorList>
    </citation>
    <scope>NUCLEOTIDE SEQUENCE</scope>
    <source>
        <strain evidence="3">PS1010</strain>
    </source>
</reference>
<accession>A0A9P1MYV7</accession>
<dbReference type="GO" id="GO:0016491">
    <property type="term" value="F:oxidoreductase activity"/>
    <property type="evidence" value="ECO:0007669"/>
    <property type="project" value="UniProtKB-KW"/>
</dbReference>
<evidence type="ECO:0000256" key="2">
    <source>
        <dbReference type="ARBA" id="ARBA00023002"/>
    </source>
</evidence>
<dbReference type="Gene3D" id="3.30.1370.60">
    <property type="entry name" value="Hypothetical oxidoreductase yiak, domain 2"/>
    <property type="match status" value="1"/>
</dbReference>
<dbReference type="PANTHER" id="PTHR11091:SF0">
    <property type="entry name" value="MALATE DEHYDROGENASE"/>
    <property type="match status" value="1"/>
</dbReference>
<dbReference type="InterPro" id="IPR036111">
    <property type="entry name" value="Mal/L-sulfo/L-lacto_DH-like_sf"/>
</dbReference>
<evidence type="ECO:0000313" key="3">
    <source>
        <dbReference type="EMBL" id="CAI5441790.1"/>
    </source>
</evidence>
<dbReference type="AlphaFoldDB" id="A0A9P1MYV7"/>
<evidence type="ECO:0000313" key="4">
    <source>
        <dbReference type="Proteomes" id="UP001152747"/>
    </source>
</evidence>
<comment type="caution">
    <text evidence="3">The sequence shown here is derived from an EMBL/GenBank/DDBJ whole genome shotgun (WGS) entry which is preliminary data.</text>
</comment>
<dbReference type="PANTHER" id="PTHR11091">
    <property type="entry name" value="OXIDOREDUCTASE-RELATED"/>
    <property type="match status" value="1"/>
</dbReference>